<evidence type="ECO:0000313" key="2">
    <source>
        <dbReference type="Proteomes" id="UP000004277"/>
    </source>
</evidence>
<evidence type="ECO:0000313" key="1">
    <source>
        <dbReference type="EMBL" id="TMS57819.1"/>
    </source>
</evidence>
<accession>A0ACD3SNV2</accession>
<comment type="caution">
    <text evidence="1">The sequence shown here is derived from an EMBL/GenBank/DDBJ whole genome shotgun (WGS) entry which is preliminary data.</text>
</comment>
<dbReference type="Proteomes" id="UP000004277">
    <property type="component" value="Unassembled WGS sequence"/>
</dbReference>
<reference evidence="1" key="1">
    <citation type="submission" date="2019-05" db="EMBL/GenBank/DDBJ databases">
        <title>Revised genome assembly of Burkholderiaceae (previously Ralstonia) sp. PBA.</title>
        <authorList>
            <person name="Gan H.M."/>
        </authorList>
    </citation>
    <scope>NUCLEOTIDE SEQUENCE</scope>
    <source>
        <strain evidence="1">PBA</strain>
    </source>
</reference>
<sequence length="117" mass="12792">MAIENLKGAAAIPSDALEDRGTVDIPLSDPPCTLRGLTKAIVGRDDVQTGVWECSPGRFRRNNPHGEFMHFLSGECTFTSDEGEVLNIQGGDTLFFSPNTEGVWDVHTTVRKVYVLV</sequence>
<proteinExistence type="predicted"/>
<organism evidence="1 2">
    <name type="scientific">Imbroritus primus</name>
    <dbReference type="NCBI Taxonomy" id="3058603"/>
    <lineage>
        <taxon>Bacteria</taxon>
        <taxon>Pseudomonadati</taxon>
        <taxon>Pseudomonadota</taxon>
        <taxon>Betaproteobacteria</taxon>
        <taxon>Burkholderiales</taxon>
        <taxon>Burkholderiaceae</taxon>
        <taxon>Imbroritus</taxon>
    </lineage>
</organism>
<protein>
    <submittedName>
        <fullName evidence="1">DUF861 domain-containing protein</fullName>
    </submittedName>
</protein>
<name>A0ACD3SNV2_9BURK</name>
<keyword evidence="2" id="KW-1185">Reference proteome</keyword>
<dbReference type="EMBL" id="AKCV02000017">
    <property type="protein sequence ID" value="TMS57819.1"/>
    <property type="molecule type" value="Genomic_DNA"/>
</dbReference>
<gene>
    <name evidence="1" type="ORF">MW7_010090</name>
</gene>